<dbReference type="AlphaFoldDB" id="A0A9D7S9N6"/>
<evidence type="ECO:0000313" key="2">
    <source>
        <dbReference type="Proteomes" id="UP000808349"/>
    </source>
</evidence>
<evidence type="ECO:0000313" key="1">
    <source>
        <dbReference type="EMBL" id="MBK9717961.1"/>
    </source>
</evidence>
<name>A0A9D7S9N6_9BACT</name>
<dbReference type="Gene3D" id="3.30.1150.10">
    <property type="match status" value="1"/>
</dbReference>
<comment type="caution">
    <text evidence="1">The sequence shown here is derived from an EMBL/GenBank/DDBJ whole genome shotgun (WGS) entry which is preliminary data.</text>
</comment>
<dbReference type="EMBL" id="JADKFW010000005">
    <property type="protein sequence ID" value="MBK9717961.1"/>
    <property type="molecule type" value="Genomic_DNA"/>
</dbReference>
<reference evidence="1 2" key="1">
    <citation type="submission" date="2020-10" db="EMBL/GenBank/DDBJ databases">
        <title>Connecting structure to function with the recovery of over 1000 high-quality activated sludge metagenome-assembled genomes encoding full-length rRNA genes using long-read sequencing.</title>
        <authorList>
            <person name="Singleton C.M."/>
            <person name="Petriglieri F."/>
            <person name="Kristensen J.M."/>
            <person name="Kirkegaard R.H."/>
            <person name="Michaelsen T.Y."/>
            <person name="Andersen M.H."/>
            <person name="Karst S.M."/>
            <person name="Dueholm M.S."/>
            <person name="Nielsen P.H."/>
            <person name="Albertsen M."/>
        </authorList>
    </citation>
    <scope>NUCLEOTIDE SEQUENCE [LARGE SCALE GENOMIC DNA]</scope>
    <source>
        <strain evidence="1">Ribe_18-Q3-R11-54_BAT3C.373</strain>
    </source>
</reference>
<gene>
    <name evidence="1" type="ORF">IPO85_10670</name>
</gene>
<dbReference type="Proteomes" id="UP000808349">
    <property type="component" value="Unassembled WGS sequence"/>
</dbReference>
<organism evidence="1 2">
    <name type="scientific">Candidatus Defluviibacterium haderslevense</name>
    <dbReference type="NCBI Taxonomy" id="2981993"/>
    <lineage>
        <taxon>Bacteria</taxon>
        <taxon>Pseudomonadati</taxon>
        <taxon>Bacteroidota</taxon>
        <taxon>Saprospiria</taxon>
        <taxon>Saprospirales</taxon>
        <taxon>Saprospiraceae</taxon>
        <taxon>Candidatus Defluviibacterium</taxon>
    </lineage>
</organism>
<accession>A0A9D7S9N6</accession>
<sequence length="277" mass="31717">MNKIAIKIPINHSELMTFQNKFFHLMLFKNSDMKKNQILLIVLLSIGCAFNSFAQNDLKFEINKVLPFFSIQENKLDKINTLSDLDKRYPTSWVKEYIFVEISAYKNGTQTKVSGISDVLNQEQKELIRLADRRSDITVNVMYLPNNSLKNNTVKQYDFKVTIMPDKNAVYSTGAKQLIQYLQKNSIVNIEAGSFTGYDLTAIKFTITEQGHITDIQVALPSKDKKIDEMLVTAISKMPNWKPAEFSNGLKVKQNFVLTIGNMENCMVNLLNIRPIE</sequence>
<protein>
    <submittedName>
        <fullName evidence="1">Energy transducer TonB</fullName>
    </submittedName>
</protein>
<proteinExistence type="predicted"/>